<name>A0AAV3ZEN5_9GAST</name>
<evidence type="ECO:0000313" key="2">
    <source>
        <dbReference type="Proteomes" id="UP000735302"/>
    </source>
</evidence>
<protein>
    <submittedName>
        <fullName evidence="1">Uncharacterized protein</fullName>
    </submittedName>
</protein>
<evidence type="ECO:0000313" key="1">
    <source>
        <dbReference type="EMBL" id="GFN92333.1"/>
    </source>
</evidence>
<accession>A0AAV3ZEN5</accession>
<dbReference type="Proteomes" id="UP000735302">
    <property type="component" value="Unassembled WGS sequence"/>
</dbReference>
<sequence>MHKTNSIRTYANSVKLACKRSEHGLSRVAAATLLLGLMAESPEGFSGSFPRDHQKLRAWLSTGATKSKRQGVPGENSHGFVPITMKMRILYPHSRGILPLPTPRGFYRVPSSRFKPRSPFKFHLPPQVQKT</sequence>
<gene>
    <name evidence="1" type="ORF">PoB_001883900</name>
</gene>
<comment type="caution">
    <text evidence="1">The sequence shown here is derived from an EMBL/GenBank/DDBJ whole genome shotgun (WGS) entry which is preliminary data.</text>
</comment>
<organism evidence="1 2">
    <name type="scientific">Plakobranchus ocellatus</name>
    <dbReference type="NCBI Taxonomy" id="259542"/>
    <lineage>
        <taxon>Eukaryota</taxon>
        <taxon>Metazoa</taxon>
        <taxon>Spiralia</taxon>
        <taxon>Lophotrochozoa</taxon>
        <taxon>Mollusca</taxon>
        <taxon>Gastropoda</taxon>
        <taxon>Heterobranchia</taxon>
        <taxon>Euthyneura</taxon>
        <taxon>Panpulmonata</taxon>
        <taxon>Sacoglossa</taxon>
        <taxon>Placobranchoidea</taxon>
        <taxon>Plakobranchidae</taxon>
        <taxon>Plakobranchus</taxon>
    </lineage>
</organism>
<keyword evidence="2" id="KW-1185">Reference proteome</keyword>
<dbReference type="EMBL" id="BLXT01002238">
    <property type="protein sequence ID" value="GFN92333.1"/>
    <property type="molecule type" value="Genomic_DNA"/>
</dbReference>
<reference evidence="1 2" key="1">
    <citation type="journal article" date="2021" name="Elife">
        <title>Chloroplast acquisition without the gene transfer in kleptoplastic sea slugs, Plakobranchus ocellatus.</title>
        <authorList>
            <person name="Maeda T."/>
            <person name="Takahashi S."/>
            <person name="Yoshida T."/>
            <person name="Shimamura S."/>
            <person name="Takaki Y."/>
            <person name="Nagai Y."/>
            <person name="Toyoda A."/>
            <person name="Suzuki Y."/>
            <person name="Arimoto A."/>
            <person name="Ishii H."/>
            <person name="Satoh N."/>
            <person name="Nishiyama T."/>
            <person name="Hasebe M."/>
            <person name="Maruyama T."/>
            <person name="Minagawa J."/>
            <person name="Obokata J."/>
            <person name="Shigenobu S."/>
        </authorList>
    </citation>
    <scope>NUCLEOTIDE SEQUENCE [LARGE SCALE GENOMIC DNA]</scope>
</reference>
<dbReference type="AlphaFoldDB" id="A0AAV3ZEN5"/>
<proteinExistence type="predicted"/>